<dbReference type="Proteomes" id="UP000199341">
    <property type="component" value="Unassembled WGS sequence"/>
</dbReference>
<evidence type="ECO:0000313" key="2">
    <source>
        <dbReference type="EMBL" id="SDP40912.1"/>
    </source>
</evidence>
<protein>
    <recommendedName>
        <fullName evidence="4">Glycosyl hydrolase</fullName>
    </recommendedName>
</protein>
<keyword evidence="3" id="KW-1185">Reference proteome</keyword>
<evidence type="ECO:0000256" key="1">
    <source>
        <dbReference type="SAM" id="MobiDB-lite"/>
    </source>
</evidence>
<evidence type="ECO:0008006" key="4">
    <source>
        <dbReference type="Google" id="ProtNLM"/>
    </source>
</evidence>
<dbReference type="STRING" id="310781.SAMN05216259_12817"/>
<feature type="region of interest" description="Disordered" evidence="1">
    <location>
        <begin position="221"/>
        <end position="257"/>
    </location>
</feature>
<evidence type="ECO:0000313" key="3">
    <source>
        <dbReference type="Proteomes" id="UP000199341"/>
    </source>
</evidence>
<dbReference type="RefSeq" id="WP_093788697.1">
    <property type="nucleotide sequence ID" value="NZ_FNIE01000028.1"/>
</dbReference>
<gene>
    <name evidence="2" type="ORF">SAMN05216259_12817</name>
</gene>
<sequence length="257" mass="28696">MTAAGDERLDLALDGLKPADRASAQAQEILWPDDFDVLAHYRTTPDGSHSYVLAHDRTTTWGPPGEPQLIAIRAVRDLDSATFTLEQTRHAQVPFAQAWLIEHGCPPEQIALPDDFMAPADEPTRRLEQKIREGRQRYEVLETHTLDYDGPWETWTIVRDTHAADKPVRVFLEQSDRETFTYTLREGAFADHGAAWTWLGNRDGPLPPPPEEHTAALRTRVAHARSTSAPRATVCGLDTLPSQSTSPVRQPGPGRSR</sequence>
<dbReference type="AlphaFoldDB" id="A0A1H0SGJ7"/>
<proteinExistence type="predicted"/>
<accession>A0A1H0SGJ7</accession>
<organism evidence="2 3">
    <name type="scientific">Actinacidiphila guanduensis</name>
    <dbReference type="NCBI Taxonomy" id="310781"/>
    <lineage>
        <taxon>Bacteria</taxon>
        <taxon>Bacillati</taxon>
        <taxon>Actinomycetota</taxon>
        <taxon>Actinomycetes</taxon>
        <taxon>Kitasatosporales</taxon>
        <taxon>Streptomycetaceae</taxon>
        <taxon>Actinacidiphila</taxon>
    </lineage>
</organism>
<dbReference type="OrthoDB" id="4314991at2"/>
<name>A0A1H0SGJ7_9ACTN</name>
<dbReference type="EMBL" id="FNIE01000028">
    <property type="protein sequence ID" value="SDP40912.1"/>
    <property type="molecule type" value="Genomic_DNA"/>
</dbReference>
<reference evidence="2 3" key="1">
    <citation type="submission" date="2016-10" db="EMBL/GenBank/DDBJ databases">
        <authorList>
            <person name="de Groot N.N."/>
        </authorList>
    </citation>
    <scope>NUCLEOTIDE SEQUENCE [LARGE SCALE GENOMIC DNA]</scope>
    <source>
        <strain evidence="2 3">CGMCC 4.2022</strain>
    </source>
</reference>